<evidence type="ECO:0000256" key="8">
    <source>
        <dbReference type="ARBA" id="ARBA00043906"/>
    </source>
</evidence>
<dbReference type="InterPro" id="IPR017972">
    <property type="entry name" value="Cyt_P450_CS"/>
</dbReference>
<comment type="similarity">
    <text evidence="2 10">Belongs to the cytochrome P450 family.</text>
</comment>
<dbReference type="PANTHER" id="PTHR24302:SF15">
    <property type="entry name" value="FATTY-ACID PEROXYGENASE"/>
    <property type="match status" value="1"/>
</dbReference>
<keyword evidence="7 10" id="KW-0503">Monooxygenase</keyword>
<organism evidence="12 13">
    <name type="scientific">Trichoplax adhaerens</name>
    <name type="common">Trichoplax reptans</name>
    <dbReference type="NCBI Taxonomy" id="10228"/>
    <lineage>
        <taxon>Eukaryota</taxon>
        <taxon>Metazoa</taxon>
        <taxon>Placozoa</taxon>
        <taxon>Uniplacotomia</taxon>
        <taxon>Trichoplacea</taxon>
        <taxon>Trichoplacidae</taxon>
        <taxon>Trichoplax</taxon>
    </lineage>
</organism>
<keyword evidence="13" id="KW-1185">Reference proteome</keyword>
<dbReference type="PRINTS" id="PR00463">
    <property type="entry name" value="EP450I"/>
</dbReference>
<evidence type="ECO:0000256" key="10">
    <source>
        <dbReference type="RuleBase" id="RU000461"/>
    </source>
</evidence>
<dbReference type="InterPro" id="IPR002401">
    <property type="entry name" value="Cyt_P450_E_grp-I"/>
</dbReference>
<dbReference type="Pfam" id="PF00067">
    <property type="entry name" value="p450"/>
    <property type="match status" value="1"/>
</dbReference>
<gene>
    <name evidence="12" type="ORF">TRIADDRAFT_7335</name>
</gene>
<dbReference type="GO" id="GO:0005506">
    <property type="term" value="F:iron ion binding"/>
    <property type="evidence" value="ECO:0007669"/>
    <property type="project" value="InterPro"/>
</dbReference>
<accession>B3SEW8</accession>
<dbReference type="GO" id="GO:0020037">
    <property type="term" value="F:heme binding"/>
    <property type="evidence" value="ECO:0007669"/>
    <property type="project" value="InterPro"/>
</dbReference>
<evidence type="ECO:0000256" key="3">
    <source>
        <dbReference type="ARBA" id="ARBA00022617"/>
    </source>
</evidence>
<evidence type="ECO:0000256" key="7">
    <source>
        <dbReference type="ARBA" id="ARBA00023033"/>
    </source>
</evidence>
<evidence type="ECO:0000256" key="1">
    <source>
        <dbReference type="ARBA" id="ARBA00001971"/>
    </source>
</evidence>
<sequence>MDITLIILSSTFAVLLFTYIFYFYYLKPYSYFDKINIPGPKPKFIVGNLWDTVYVRRHLCLTDHVKKYGKIFGLYYGRKPIIHVADPDIAYEILVKQSENFINRIDLVPTSNRPVGLIDARDVTWKHARESLTPLFSPNKLKAMSHFANEASNNLLEKVLHKIDNDDDTINVRELFYSTAMDMSLSSLFGVKPNEEKKIELQTHINNFMGGLKKPIAALFIALPKASRPLRVLFNYKQVKAIVKLATMLRKIVTTRRRELDQGLSTRTDMLKLVIEAEHKEKISDFDIVQHCLTFLIGGYDTTASSLTFIAFALATNPDVQDKVIEEIDQYCPDEDNLNYNDIQKLDYLEMTINEAFRYFSAGYINLREAKSDCVINGVQFPKGVGIAIAVKAIHEDPDIWENPDKFDPQRFSADQKSKRHPCHFLPFSDGPRKCIGNRLGMMNLKLILVR</sequence>
<keyword evidence="11" id="KW-0812">Transmembrane</keyword>
<dbReference type="InterPro" id="IPR001128">
    <property type="entry name" value="Cyt_P450"/>
</dbReference>
<dbReference type="RefSeq" id="XP_002118787.1">
    <property type="nucleotide sequence ID" value="XM_002118751.2"/>
</dbReference>
<evidence type="ECO:0000256" key="11">
    <source>
        <dbReference type="SAM" id="Phobius"/>
    </source>
</evidence>
<feature type="binding site" description="axial binding residue" evidence="9">
    <location>
        <position position="435"/>
    </location>
    <ligand>
        <name>heme</name>
        <dbReference type="ChEBI" id="CHEBI:30413"/>
    </ligand>
    <ligandPart>
        <name>Fe</name>
        <dbReference type="ChEBI" id="CHEBI:18248"/>
    </ligandPart>
</feature>
<evidence type="ECO:0000313" key="12">
    <source>
        <dbReference type="EMBL" id="EDV18726.1"/>
    </source>
</evidence>
<dbReference type="KEGG" id="tad:TRIADDRAFT_7335"/>
<dbReference type="PROSITE" id="PS00086">
    <property type="entry name" value="CYTOCHROME_P450"/>
    <property type="match status" value="1"/>
</dbReference>
<feature type="non-terminal residue" evidence="12">
    <location>
        <position position="451"/>
    </location>
</feature>
<keyword evidence="3 9" id="KW-0349">Heme</keyword>
<dbReference type="InterPro" id="IPR036396">
    <property type="entry name" value="Cyt_P450_sf"/>
</dbReference>
<dbReference type="Gene3D" id="1.10.630.10">
    <property type="entry name" value="Cytochrome P450"/>
    <property type="match status" value="1"/>
</dbReference>
<evidence type="ECO:0000256" key="4">
    <source>
        <dbReference type="ARBA" id="ARBA00022723"/>
    </source>
</evidence>
<dbReference type="OrthoDB" id="2789670at2759"/>
<evidence type="ECO:0000256" key="6">
    <source>
        <dbReference type="ARBA" id="ARBA00023004"/>
    </source>
</evidence>
<dbReference type="HOGENOM" id="CLU_001570_5_2_1"/>
<proteinExistence type="inferred from homology"/>
<dbReference type="OMA" id="NGWESYL"/>
<dbReference type="GO" id="GO:0016705">
    <property type="term" value="F:oxidoreductase activity, acting on paired donors, with incorporation or reduction of molecular oxygen"/>
    <property type="evidence" value="ECO:0007669"/>
    <property type="project" value="InterPro"/>
</dbReference>
<name>B3SEW8_TRIAD</name>
<keyword evidence="11" id="KW-1133">Transmembrane helix</keyword>
<keyword evidence="5 10" id="KW-0560">Oxidoreductase</keyword>
<comment type="cofactor">
    <cofactor evidence="1 9">
        <name>heme</name>
        <dbReference type="ChEBI" id="CHEBI:30413"/>
    </cofactor>
</comment>
<dbReference type="InParanoid" id="B3SEW8"/>
<evidence type="ECO:0000256" key="2">
    <source>
        <dbReference type="ARBA" id="ARBA00010617"/>
    </source>
</evidence>
<feature type="transmembrane region" description="Helical" evidence="11">
    <location>
        <begin position="6"/>
        <end position="25"/>
    </location>
</feature>
<protein>
    <recommendedName>
        <fullName evidence="14">Cytochrome P450</fullName>
    </recommendedName>
</protein>
<dbReference type="FunFam" id="1.10.630.10:FF:000182">
    <property type="entry name" value="Cytochrome P450 3A4"/>
    <property type="match status" value="1"/>
</dbReference>
<dbReference type="GeneID" id="6760002"/>
<dbReference type="PhylomeDB" id="B3SEW8"/>
<evidence type="ECO:0008006" key="14">
    <source>
        <dbReference type="Google" id="ProtNLM"/>
    </source>
</evidence>
<dbReference type="CDD" id="cd11055">
    <property type="entry name" value="CYP3A-like"/>
    <property type="match status" value="1"/>
</dbReference>
<dbReference type="PANTHER" id="PTHR24302">
    <property type="entry name" value="CYTOCHROME P450 FAMILY 3"/>
    <property type="match status" value="1"/>
</dbReference>
<dbReference type="Proteomes" id="UP000009022">
    <property type="component" value="Unassembled WGS sequence"/>
</dbReference>
<keyword evidence="4 9" id="KW-0479">Metal-binding</keyword>
<keyword evidence="6 9" id="KW-0408">Iron</keyword>
<dbReference type="SUPFAM" id="SSF48264">
    <property type="entry name" value="Cytochrome P450"/>
    <property type="match status" value="1"/>
</dbReference>
<evidence type="ECO:0000256" key="9">
    <source>
        <dbReference type="PIRSR" id="PIRSR602401-1"/>
    </source>
</evidence>
<evidence type="ECO:0000256" key="5">
    <source>
        <dbReference type="ARBA" id="ARBA00023002"/>
    </source>
</evidence>
<comment type="function">
    <text evidence="8">Cytochromes P450 are a group of heme-thiolate monooxygenases. They oxidize a variety of structurally unrelated compounds, including steroids, fatty acids, and xenobiotics.</text>
</comment>
<dbReference type="PRINTS" id="PR00385">
    <property type="entry name" value="P450"/>
</dbReference>
<dbReference type="EMBL" id="DS985687">
    <property type="protein sequence ID" value="EDV18726.1"/>
    <property type="molecule type" value="Genomic_DNA"/>
</dbReference>
<reference evidence="12 13" key="1">
    <citation type="journal article" date="2008" name="Nature">
        <title>The Trichoplax genome and the nature of placozoans.</title>
        <authorList>
            <person name="Srivastava M."/>
            <person name="Begovic E."/>
            <person name="Chapman J."/>
            <person name="Putnam N.H."/>
            <person name="Hellsten U."/>
            <person name="Kawashima T."/>
            <person name="Kuo A."/>
            <person name="Mitros T."/>
            <person name="Salamov A."/>
            <person name="Carpenter M.L."/>
            <person name="Signorovitch A.Y."/>
            <person name="Moreno M.A."/>
            <person name="Kamm K."/>
            <person name="Grimwood J."/>
            <person name="Schmutz J."/>
            <person name="Shapiro H."/>
            <person name="Grigoriev I.V."/>
            <person name="Buss L.W."/>
            <person name="Schierwater B."/>
            <person name="Dellaporta S.L."/>
            <person name="Rokhsar D.S."/>
        </authorList>
    </citation>
    <scope>NUCLEOTIDE SEQUENCE [LARGE SCALE GENOMIC DNA]</scope>
    <source>
        <strain evidence="12 13">Grell-BS-1999</strain>
    </source>
</reference>
<keyword evidence="11" id="KW-0472">Membrane</keyword>
<dbReference type="AlphaFoldDB" id="B3SEW8"/>
<dbReference type="CTD" id="6760002"/>
<dbReference type="eggNOG" id="KOG0158">
    <property type="taxonomic scope" value="Eukaryota"/>
</dbReference>
<dbReference type="GO" id="GO:0004497">
    <property type="term" value="F:monooxygenase activity"/>
    <property type="evidence" value="ECO:0007669"/>
    <property type="project" value="UniProtKB-KW"/>
</dbReference>
<dbReference type="InterPro" id="IPR050705">
    <property type="entry name" value="Cytochrome_P450_3A"/>
</dbReference>
<evidence type="ECO:0000313" key="13">
    <source>
        <dbReference type="Proteomes" id="UP000009022"/>
    </source>
</evidence>